<organism evidence="13 14">
    <name type="scientific">Cladophialophora bantiana (strain ATCC 10958 / CBS 173.52 / CDC B-1940 / NIH 8579)</name>
    <name type="common">Xylohypha bantiana</name>
    <dbReference type="NCBI Taxonomy" id="1442370"/>
    <lineage>
        <taxon>Eukaryota</taxon>
        <taxon>Fungi</taxon>
        <taxon>Dikarya</taxon>
        <taxon>Ascomycota</taxon>
        <taxon>Pezizomycotina</taxon>
        <taxon>Eurotiomycetes</taxon>
        <taxon>Chaetothyriomycetidae</taxon>
        <taxon>Chaetothyriales</taxon>
        <taxon>Herpotrichiellaceae</taxon>
        <taxon>Cladophialophora</taxon>
    </lineage>
</organism>
<keyword evidence="3 11" id="KW-0813">Transport</keyword>
<dbReference type="PRINTS" id="PR00926">
    <property type="entry name" value="MITOCARRIER"/>
</dbReference>
<dbReference type="Proteomes" id="UP000053789">
    <property type="component" value="Unassembled WGS sequence"/>
</dbReference>
<feature type="repeat" description="Solcar" evidence="10">
    <location>
        <begin position="132"/>
        <end position="223"/>
    </location>
</feature>
<comment type="similarity">
    <text evidence="2 11">Belongs to the mitochondrial carrier (TC 2.A.29) family.</text>
</comment>
<dbReference type="InterPro" id="IPR050391">
    <property type="entry name" value="Mito_Metabolite_Transporter"/>
</dbReference>
<dbReference type="PANTHER" id="PTHR45618">
    <property type="entry name" value="MITOCHONDRIAL DICARBOXYLATE CARRIER-RELATED"/>
    <property type="match status" value="1"/>
</dbReference>
<keyword evidence="9 10" id="KW-0472">Membrane</keyword>
<feature type="region of interest" description="Disordered" evidence="12">
    <location>
        <begin position="339"/>
        <end position="362"/>
    </location>
</feature>
<dbReference type="OrthoDB" id="448427at2759"/>
<gene>
    <name evidence="13" type="ORF">Z519_10158</name>
</gene>
<dbReference type="RefSeq" id="XP_016615974.1">
    <property type="nucleotide sequence ID" value="XM_016767876.1"/>
</dbReference>
<reference evidence="13" key="1">
    <citation type="submission" date="2015-01" db="EMBL/GenBank/DDBJ databases">
        <title>The Genome Sequence of Cladophialophora bantiana CBS 173.52.</title>
        <authorList>
            <consortium name="The Broad Institute Genomics Platform"/>
            <person name="Cuomo C."/>
            <person name="de Hoog S."/>
            <person name="Gorbushina A."/>
            <person name="Stielow B."/>
            <person name="Teixiera M."/>
            <person name="Abouelleil A."/>
            <person name="Chapman S.B."/>
            <person name="Priest M."/>
            <person name="Young S.K."/>
            <person name="Wortman J."/>
            <person name="Nusbaum C."/>
            <person name="Birren B."/>
        </authorList>
    </citation>
    <scope>NUCLEOTIDE SEQUENCE [LARGE SCALE GENOMIC DNA]</scope>
    <source>
        <strain evidence="13">CBS 173.52</strain>
    </source>
</reference>
<comment type="subcellular location">
    <subcellularLocation>
        <location evidence="1">Mitochondrion inner membrane</location>
        <topology evidence="1">Multi-pass membrane protein</topology>
    </subcellularLocation>
</comment>
<sequence length="362" mass="38997">MSVSIKKSSPALLMPTSSTSSTSSSEKKQGQGQRQMNTNIRYPFWFGGSASSMAACVTHPLDLVKVRLQTQAQTLGTGASKTMRGTVVRIFQTEGILGFYSGISASLLRQLTYATVRFGLYEEMKQRAGSNPSFPLLVVMASVSGFAGGVAGNFADVLNVRMQHDSALPAHARRNYKHAVDGMVRMAREEGLRGWFRGWVPNSSRAAVQTASQLASYDVAKRLLRQYTPLGDDTLPTQLTASFLAGITAATVTSPIDVIKTRVMSATGKQQQGIVEIIKTVSRNEGPRWMFKGWLPSFLRLGPHTICIFIFLELHRKVYRGLQQGQGLDGADGKDGEKVVGAGVGAAGSSLSPTVAPPPQKL</sequence>
<evidence type="ECO:0000256" key="10">
    <source>
        <dbReference type="PROSITE-ProRule" id="PRU00282"/>
    </source>
</evidence>
<evidence type="ECO:0000256" key="4">
    <source>
        <dbReference type="ARBA" id="ARBA00022692"/>
    </source>
</evidence>
<keyword evidence="14" id="KW-1185">Reference proteome</keyword>
<proteinExistence type="inferred from homology"/>
<dbReference type="HOGENOM" id="CLU_015166_14_1_1"/>
<dbReference type="VEuPathDB" id="FungiDB:Z519_10158"/>
<dbReference type="GO" id="GO:0055085">
    <property type="term" value="P:transmembrane transport"/>
    <property type="evidence" value="ECO:0007669"/>
    <property type="project" value="InterPro"/>
</dbReference>
<dbReference type="GeneID" id="27703086"/>
<keyword evidence="7" id="KW-1133">Transmembrane helix</keyword>
<evidence type="ECO:0000256" key="7">
    <source>
        <dbReference type="ARBA" id="ARBA00022989"/>
    </source>
</evidence>
<keyword evidence="8" id="KW-0496">Mitochondrion</keyword>
<evidence type="ECO:0000256" key="6">
    <source>
        <dbReference type="ARBA" id="ARBA00022792"/>
    </source>
</evidence>
<evidence type="ECO:0000256" key="1">
    <source>
        <dbReference type="ARBA" id="ARBA00004448"/>
    </source>
</evidence>
<evidence type="ECO:0000313" key="13">
    <source>
        <dbReference type="EMBL" id="KIW89305.1"/>
    </source>
</evidence>
<dbReference type="GO" id="GO:0005743">
    <property type="term" value="C:mitochondrial inner membrane"/>
    <property type="evidence" value="ECO:0007669"/>
    <property type="project" value="UniProtKB-SubCell"/>
</dbReference>
<dbReference type="SUPFAM" id="SSF103506">
    <property type="entry name" value="Mitochondrial carrier"/>
    <property type="match status" value="1"/>
</dbReference>
<evidence type="ECO:0000256" key="2">
    <source>
        <dbReference type="ARBA" id="ARBA00006375"/>
    </source>
</evidence>
<evidence type="ECO:0000256" key="12">
    <source>
        <dbReference type="SAM" id="MobiDB-lite"/>
    </source>
</evidence>
<dbReference type="Gene3D" id="1.50.40.10">
    <property type="entry name" value="Mitochondrial carrier domain"/>
    <property type="match status" value="1"/>
</dbReference>
<keyword evidence="4 10" id="KW-0812">Transmembrane</keyword>
<dbReference type="InterPro" id="IPR023395">
    <property type="entry name" value="MCP_dom_sf"/>
</dbReference>
<name>A0A0D2HES4_CLAB1</name>
<keyword evidence="6" id="KW-0999">Mitochondrion inner membrane</keyword>
<dbReference type="InterPro" id="IPR002067">
    <property type="entry name" value="MCP"/>
</dbReference>
<accession>A0A0D2HES4</accession>
<evidence type="ECO:0000256" key="5">
    <source>
        <dbReference type="ARBA" id="ARBA00022737"/>
    </source>
</evidence>
<dbReference type="InterPro" id="IPR018108">
    <property type="entry name" value="MCP_transmembrane"/>
</dbReference>
<feature type="repeat" description="Solcar" evidence="10">
    <location>
        <begin position="233"/>
        <end position="318"/>
    </location>
</feature>
<evidence type="ECO:0000313" key="14">
    <source>
        <dbReference type="Proteomes" id="UP000053789"/>
    </source>
</evidence>
<dbReference type="PROSITE" id="PS50920">
    <property type="entry name" value="SOLCAR"/>
    <property type="match status" value="3"/>
</dbReference>
<dbReference type="AlphaFoldDB" id="A0A0D2HES4"/>
<feature type="repeat" description="Solcar" evidence="10">
    <location>
        <begin position="38"/>
        <end position="127"/>
    </location>
</feature>
<dbReference type="Pfam" id="PF00153">
    <property type="entry name" value="Mito_carr"/>
    <property type="match status" value="3"/>
</dbReference>
<dbReference type="EMBL" id="KN846996">
    <property type="protein sequence ID" value="KIW89305.1"/>
    <property type="molecule type" value="Genomic_DNA"/>
</dbReference>
<dbReference type="FunFam" id="1.50.40.10:FF:000107">
    <property type="entry name" value="Mitochondrial dicarboxylate carrier"/>
    <property type="match status" value="1"/>
</dbReference>
<evidence type="ECO:0000256" key="3">
    <source>
        <dbReference type="ARBA" id="ARBA00022448"/>
    </source>
</evidence>
<feature type="region of interest" description="Disordered" evidence="12">
    <location>
        <begin position="1"/>
        <end position="34"/>
    </location>
</feature>
<protein>
    <submittedName>
        <fullName evidence="13">Uncharacterized protein</fullName>
    </submittedName>
</protein>
<evidence type="ECO:0000256" key="8">
    <source>
        <dbReference type="ARBA" id="ARBA00023128"/>
    </source>
</evidence>
<keyword evidence="5" id="KW-0677">Repeat</keyword>
<evidence type="ECO:0000256" key="11">
    <source>
        <dbReference type="RuleBase" id="RU000488"/>
    </source>
</evidence>
<evidence type="ECO:0000256" key="9">
    <source>
        <dbReference type="ARBA" id="ARBA00023136"/>
    </source>
</evidence>